<dbReference type="FunFam" id="1.10.10.10:FF:000001">
    <property type="entry name" value="LysR family transcriptional regulator"/>
    <property type="match status" value="1"/>
</dbReference>
<reference evidence="7" key="1">
    <citation type="submission" date="2018-05" db="EMBL/GenBank/DDBJ databases">
        <title>Zavarzinia sp. HR-AS.</title>
        <authorList>
            <person name="Lee Y."/>
            <person name="Jeon C.O."/>
        </authorList>
    </citation>
    <scope>NUCLEOTIDE SEQUENCE [LARGE SCALE GENOMIC DNA]</scope>
    <source>
        <strain evidence="7">DSM 1231</strain>
    </source>
</reference>
<name>A0A317E7X1_9PROT</name>
<dbReference type="Pfam" id="PF00126">
    <property type="entry name" value="HTH_1"/>
    <property type="match status" value="1"/>
</dbReference>
<dbReference type="SUPFAM" id="SSF46785">
    <property type="entry name" value="Winged helix' DNA-binding domain"/>
    <property type="match status" value="1"/>
</dbReference>
<keyword evidence="3" id="KW-0238">DNA-binding</keyword>
<organism evidence="6 7">
    <name type="scientific">Zavarzinia compransoris</name>
    <dbReference type="NCBI Taxonomy" id="1264899"/>
    <lineage>
        <taxon>Bacteria</taxon>
        <taxon>Pseudomonadati</taxon>
        <taxon>Pseudomonadota</taxon>
        <taxon>Alphaproteobacteria</taxon>
        <taxon>Rhodospirillales</taxon>
        <taxon>Zavarziniaceae</taxon>
        <taxon>Zavarzinia</taxon>
    </lineage>
</organism>
<dbReference type="SUPFAM" id="SSF53850">
    <property type="entry name" value="Periplasmic binding protein-like II"/>
    <property type="match status" value="1"/>
</dbReference>
<dbReference type="InterPro" id="IPR036390">
    <property type="entry name" value="WH_DNA-bd_sf"/>
</dbReference>
<dbReference type="AlphaFoldDB" id="A0A317E7X1"/>
<dbReference type="PANTHER" id="PTHR30346">
    <property type="entry name" value="TRANSCRIPTIONAL DUAL REGULATOR HCAR-RELATED"/>
    <property type="match status" value="1"/>
</dbReference>
<dbReference type="PROSITE" id="PS50931">
    <property type="entry name" value="HTH_LYSR"/>
    <property type="match status" value="1"/>
</dbReference>
<dbReference type="GO" id="GO:0003677">
    <property type="term" value="F:DNA binding"/>
    <property type="evidence" value="ECO:0007669"/>
    <property type="project" value="UniProtKB-KW"/>
</dbReference>
<dbReference type="RefSeq" id="WP_109919201.1">
    <property type="nucleotide sequence ID" value="NZ_QGLF01000001.1"/>
</dbReference>
<keyword evidence="7" id="KW-1185">Reference proteome</keyword>
<dbReference type="InterPro" id="IPR005119">
    <property type="entry name" value="LysR_subst-bd"/>
</dbReference>
<comment type="caution">
    <text evidence="6">The sequence shown here is derived from an EMBL/GenBank/DDBJ whole genome shotgun (WGS) entry which is preliminary data.</text>
</comment>
<evidence type="ECO:0000256" key="3">
    <source>
        <dbReference type="ARBA" id="ARBA00023125"/>
    </source>
</evidence>
<dbReference type="PRINTS" id="PR00039">
    <property type="entry name" value="HTHLYSR"/>
</dbReference>
<evidence type="ECO:0000259" key="5">
    <source>
        <dbReference type="PROSITE" id="PS50931"/>
    </source>
</evidence>
<evidence type="ECO:0000256" key="1">
    <source>
        <dbReference type="ARBA" id="ARBA00009437"/>
    </source>
</evidence>
<evidence type="ECO:0000313" key="6">
    <source>
        <dbReference type="EMBL" id="PWR23167.1"/>
    </source>
</evidence>
<evidence type="ECO:0000256" key="4">
    <source>
        <dbReference type="ARBA" id="ARBA00023163"/>
    </source>
</evidence>
<proteinExistence type="inferred from homology"/>
<dbReference type="Proteomes" id="UP000246077">
    <property type="component" value="Unassembled WGS sequence"/>
</dbReference>
<accession>A0A317E7X1</accession>
<dbReference type="InterPro" id="IPR036388">
    <property type="entry name" value="WH-like_DNA-bd_sf"/>
</dbReference>
<keyword evidence="2" id="KW-0805">Transcription regulation</keyword>
<sequence length="300" mass="33575">MDFRQLRYFIAVAEEENIGRAAKRLHISQPPLTRQIKQIEDELGVSLFTRTPRGMELTDVGRLFLDEARNIEILFEQATERTLEAAQGRLGRLDVAIFGSGIINAIPQIMLAFTEAYPGVKVHLHQMNKGEQIEALRQRRINVGFNRMLVPLPDITSELVLTETLLLAVNERHPLSRLDSIPFAALKDHPLILFPSVGRPNFIDKVIRICGELGFFPRIAQEVGDAVTGVALAAAGFGICVVPKSLTALTLQGVVFRPISDLRDHWAVDLSCIYRTGDESPILKAFLKTVRDYRDSLKAR</sequence>
<keyword evidence="4" id="KW-0804">Transcription</keyword>
<dbReference type="InterPro" id="IPR000847">
    <property type="entry name" value="LysR_HTH_N"/>
</dbReference>
<protein>
    <submittedName>
        <fullName evidence="6">LysR family transcriptional regulator</fullName>
    </submittedName>
</protein>
<gene>
    <name evidence="6" type="ORF">DKG75_00935</name>
</gene>
<dbReference type="GO" id="GO:0032993">
    <property type="term" value="C:protein-DNA complex"/>
    <property type="evidence" value="ECO:0007669"/>
    <property type="project" value="TreeGrafter"/>
</dbReference>
<feature type="domain" description="HTH lysR-type" evidence="5">
    <location>
        <begin position="1"/>
        <end position="58"/>
    </location>
</feature>
<dbReference type="PANTHER" id="PTHR30346:SF0">
    <property type="entry name" value="HCA OPERON TRANSCRIPTIONAL ACTIVATOR HCAR"/>
    <property type="match status" value="1"/>
</dbReference>
<evidence type="ECO:0000313" key="7">
    <source>
        <dbReference type="Proteomes" id="UP000246077"/>
    </source>
</evidence>
<dbReference type="Gene3D" id="1.10.10.10">
    <property type="entry name" value="Winged helix-like DNA-binding domain superfamily/Winged helix DNA-binding domain"/>
    <property type="match status" value="1"/>
</dbReference>
<evidence type="ECO:0000256" key="2">
    <source>
        <dbReference type="ARBA" id="ARBA00023015"/>
    </source>
</evidence>
<comment type="similarity">
    <text evidence="1">Belongs to the LysR transcriptional regulatory family.</text>
</comment>
<dbReference type="GO" id="GO:0003700">
    <property type="term" value="F:DNA-binding transcription factor activity"/>
    <property type="evidence" value="ECO:0007669"/>
    <property type="project" value="InterPro"/>
</dbReference>
<dbReference type="EMBL" id="QGLF01000001">
    <property type="protein sequence ID" value="PWR23167.1"/>
    <property type="molecule type" value="Genomic_DNA"/>
</dbReference>
<dbReference type="Gene3D" id="3.40.190.10">
    <property type="entry name" value="Periplasmic binding protein-like II"/>
    <property type="match status" value="2"/>
</dbReference>
<dbReference type="Pfam" id="PF03466">
    <property type="entry name" value="LysR_substrate"/>
    <property type="match status" value="1"/>
</dbReference>
<dbReference type="OrthoDB" id="9811588at2"/>